<evidence type="ECO:0000313" key="3">
    <source>
        <dbReference type="Proteomes" id="UP000295565"/>
    </source>
</evidence>
<dbReference type="RefSeq" id="WP_131912869.1">
    <property type="nucleotide sequence ID" value="NZ_OU594967.1"/>
</dbReference>
<dbReference type="GO" id="GO:1990189">
    <property type="term" value="F:protein N-terminal-serine acetyltransferase activity"/>
    <property type="evidence" value="ECO:0007669"/>
    <property type="project" value="TreeGrafter"/>
</dbReference>
<proteinExistence type="predicted"/>
<feature type="domain" description="N-acetyltransferase" evidence="1">
    <location>
        <begin position="34"/>
        <end position="192"/>
    </location>
</feature>
<dbReference type="EMBL" id="SMGD01000013">
    <property type="protein sequence ID" value="TCK51956.1"/>
    <property type="molecule type" value="Genomic_DNA"/>
</dbReference>
<evidence type="ECO:0000259" key="1">
    <source>
        <dbReference type="PROSITE" id="PS51186"/>
    </source>
</evidence>
<dbReference type="GO" id="GO:0008999">
    <property type="term" value="F:protein-N-terminal-alanine acetyltransferase activity"/>
    <property type="evidence" value="ECO:0007669"/>
    <property type="project" value="TreeGrafter"/>
</dbReference>
<protein>
    <submittedName>
        <fullName evidence="2">RimJ/RimL family protein N-acetyltransferase</fullName>
    </submittedName>
</protein>
<reference evidence="2 3" key="1">
    <citation type="submission" date="2019-03" db="EMBL/GenBank/DDBJ databases">
        <title>Genomic Encyclopedia of Type Strains, Phase IV (KMG-IV): sequencing the most valuable type-strain genomes for metagenomic binning, comparative biology and taxonomic classification.</title>
        <authorList>
            <person name="Goeker M."/>
        </authorList>
    </citation>
    <scope>NUCLEOTIDE SEQUENCE [LARGE SCALE GENOMIC DNA]</scope>
    <source>
        <strain evidence="2 3">DSM 18577</strain>
    </source>
</reference>
<name>A0A4R1JLP2_9GAMM</name>
<keyword evidence="2" id="KW-0808">Transferase</keyword>
<dbReference type="Pfam" id="PF13302">
    <property type="entry name" value="Acetyltransf_3"/>
    <property type="match status" value="1"/>
</dbReference>
<keyword evidence="3" id="KW-1185">Reference proteome</keyword>
<dbReference type="Gene3D" id="3.40.630.30">
    <property type="match status" value="1"/>
</dbReference>
<dbReference type="FunFam" id="3.40.630.30:FF:000047">
    <property type="entry name" value="Acetyltransferase, GNAT family"/>
    <property type="match status" value="1"/>
</dbReference>
<dbReference type="InterPro" id="IPR016181">
    <property type="entry name" value="Acyl_CoA_acyltransferase"/>
</dbReference>
<dbReference type="PANTHER" id="PTHR43441:SF2">
    <property type="entry name" value="FAMILY ACETYLTRANSFERASE, PUTATIVE (AFU_ORTHOLOGUE AFUA_7G00850)-RELATED"/>
    <property type="match status" value="1"/>
</dbReference>
<accession>A0A4R1JLP2</accession>
<dbReference type="AlphaFoldDB" id="A0A4R1JLP2"/>
<dbReference type="PROSITE" id="PS51186">
    <property type="entry name" value="GNAT"/>
    <property type="match status" value="1"/>
</dbReference>
<sequence length="241" mass="27661">MPVQNQYGQPIGEPLTHWSARPQPQSIVLQGEHCRLEPLNAQKHAQDLFDAYASAADDRDWTYMFTGPFHKMHELTEHLQKAESCLDPKRYIVIDNLSNQAVGSLALMRIDSANGVIEVGDVAFSPLLQKTIAATEAQFLLMRYVFEQLNYRRYEWKCDSLNEPSKAAALRLGFSFEGIFRQAVVYNGRSRDTSWYAMIDKDWPIIRDALINWLNPKNFNHQGQQKRSLSCMRLMPPSNPS</sequence>
<evidence type="ECO:0000313" key="2">
    <source>
        <dbReference type="EMBL" id="TCK51956.1"/>
    </source>
</evidence>
<gene>
    <name evidence="2" type="ORF">EV690_2050</name>
</gene>
<dbReference type="Proteomes" id="UP000295565">
    <property type="component" value="Unassembled WGS sequence"/>
</dbReference>
<dbReference type="SUPFAM" id="SSF55729">
    <property type="entry name" value="Acyl-CoA N-acyltransferases (Nat)"/>
    <property type="match status" value="1"/>
</dbReference>
<dbReference type="PANTHER" id="PTHR43441">
    <property type="entry name" value="RIBOSOMAL-PROTEIN-SERINE ACETYLTRANSFERASE"/>
    <property type="match status" value="1"/>
</dbReference>
<dbReference type="InterPro" id="IPR000182">
    <property type="entry name" value="GNAT_dom"/>
</dbReference>
<comment type="caution">
    <text evidence="2">The sequence shown here is derived from an EMBL/GenBank/DDBJ whole genome shotgun (WGS) entry which is preliminary data.</text>
</comment>
<dbReference type="OrthoDB" id="5295305at2"/>
<dbReference type="InterPro" id="IPR051908">
    <property type="entry name" value="Ribosomal_N-acetyltransferase"/>
</dbReference>
<organism evidence="2 3">
    <name type="scientific">Celerinatantimonas diazotrophica</name>
    <dbReference type="NCBI Taxonomy" id="412034"/>
    <lineage>
        <taxon>Bacteria</taxon>
        <taxon>Pseudomonadati</taxon>
        <taxon>Pseudomonadota</taxon>
        <taxon>Gammaproteobacteria</taxon>
        <taxon>Celerinatantimonadaceae</taxon>
        <taxon>Celerinatantimonas</taxon>
    </lineage>
</organism>